<reference evidence="3 4" key="1">
    <citation type="submission" date="2017-05" db="EMBL/GenBank/DDBJ databases">
        <title>Complete and WGS of Bordetella genogroups.</title>
        <authorList>
            <person name="Spilker T."/>
            <person name="LiPuma J."/>
        </authorList>
    </citation>
    <scope>NUCLEOTIDE SEQUENCE [LARGE SCALE GENOMIC DNA]</scope>
    <source>
        <strain evidence="3 4">AU10456</strain>
    </source>
</reference>
<protein>
    <submittedName>
        <fullName evidence="3">Aminoglycoside phosphotransferase</fullName>
    </submittedName>
</protein>
<dbReference type="EMBL" id="NEVP01000011">
    <property type="protein sequence ID" value="OZI46923.1"/>
    <property type="molecule type" value="Genomic_DNA"/>
</dbReference>
<dbReference type="AlphaFoldDB" id="A0A261TE36"/>
<keyword evidence="3" id="KW-0808">Transferase</keyword>
<dbReference type="OrthoDB" id="9809275at2"/>
<evidence type="ECO:0000313" key="3">
    <source>
        <dbReference type="EMBL" id="OZI46923.1"/>
    </source>
</evidence>
<name>A0A261TE36_9BORD</name>
<proteinExistence type="predicted"/>
<gene>
    <name evidence="3" type="ORF">CAL25_19855</name>
</gene>
<feature type="region of interest" description="Disordered" evidence="1">
    <location>
        <begin position="15"/>
        <end position="34"/>
    </location>
</feature>
<evidence type="ECO:0000313" key="4">
    <source>
        <dbReference type="Proteomes" id="UP000216913"/>
    </source>
</evidence>
<dbReference type="GO" id="GO:0016740">
    <property type="term" value="F:transferase activity"/>
    <property type="evidence" value="ECO:0007669"/>
    <property type="project" value="UniProtKB-KW"/>
</dbReference>
<evidence type="ECO:0000256" key="1">
    <source>
        <dbReference type="SAM" id="MobiDB-lite"/>
    </source>
</evidence>
<dbReference type="InterPro" id="IPR002575">
    <property type="entry name" value="Aminoglycoside_PTrfase"/>
</dbReference>
<accession>A0A261TE36</accession>
<dbReference type="Gene3D" id="3.90.1200.10">
    <property type="match status" value="1"/>
</dbReference>
<dbReference type="Gene3D" id="3.30.200.20">
    <property type="entry name" value="Phosphorylase Kinase, domain 1"/>
    <property type="match status" value="1"/>
</dbReference>
<organism evidence="3 4">
    <name type="scientific">Bordetella genomosp. 5</name>
    <dbReference type="NCBI Taxonomy" id="1395608"/>
    <lineage>
        <taxon>Bacteria</taxon>
        <taxon>Pseudomonadati</taxon>
        <taxon>Pseudomonadota</taxon>
        <taxon>Betaproteobacteria</taxon>
        <taxon>Burkholderiales</taxon>
        <taxon>Alcaligenaceae</taxon>
        <taxon>Bordetella</taxon>
    </lineage>
</organism>
<dbReference type="Proteomes" id="UP000216913">
    <property type="component" value="Unassembled WGS sequence"/>
</dbReference>
<dbReference type="Pfam" id="PF01636">
    <property type="entry name" value="APH"/>
    <property type="match status" value="1"/>
</dbReference>
<sequence length="377" mass="42410">MTRYYREAARPPAYGISRVPKLPPAPSRDGSLNTPDDPRLALLRAWLQSLPADLGLHLDTLAPASADASFRRYFRLQAAAGTLVVMDAPPPHEDVRPFVHVDGLLLEAGLNVPRILAQDAGQGFLLLTDLGRDTYYHRIQAGIDDRQLQALYRDALAALVKLQQAATTGLATYDTARLRDELTLFPQWYVGVHHGVTLDERTTAALEQIFTLLSQTNGSQPTVLVHRDYHSPNLMVCDEAAYGPNPGVLDFQDALAGPITYDLASLVTDARTTWEEPQQLDWAIRYWELARAAGLPVDPDFAEFHRAYEWMSLQRNLRIMGVFARLNHRDGKAHYLAHMPRMNAYVRQVAQRYGVFTPLLRLLDKLDDREVKVGYTF</sequence>
<dbReference type="SUPFAM" id="SSF56112">
    <property type="entry name" value="Protein kinase-like (PK-like)"/>
    <property type="match status" value="1"/>
</dbReference>
<dbReference type="InterPro" id="IPR011009">
    <property type="entry name" value="Kinase-like_dom_sf"/>
</dbReference>
<keyword evidence="4" id="KW-1185">Reference proteome</keyword>
<evidence type="ECO:0000259" key="2">
    <source>
        <dbReference type="Pfam" id="PF01636"/>
    </source>
</evidence>
<comment type="caution">
    <text evidence="3">The sequence shown here is derived from an EMBL/GenBank/DDBJ whole genome shotgun (WGS) entry which is preliminary data.</text>
</comment>
<feature type="domain" description="Aminoglycoside phosphotransferase" evidence="2">
    <location>
        <begin position="61"/>
        <end position="292"/>
    </location>
</feature>